<dbReference type="Proteomes" id="UP000765509">
    <property type="component" value="Unassembled WGS sequence"/>
</dbReference>
<accession>A0A9Q3HMB9</accession>
<dbReference type="AlphaFoldDB" id="A0A9Q3HMB9"/>
<gene>
    <name evidence="1" type="ORF">O181_050401</name>
</gene>
<protein>
    <submittedName>
        <fullName evidence="1">Uncharacterized protein</fullName>
    </submittedName>
</protein>
<evidence type="ECO:0000313" key="2">
    <source>
        <dbReference type="Proteomes" id="UP000765509"/>
    </source>
</evidence>
<name>A0A9Q3HMB9_9BASI</name>
<comment type="caution">
    <text evidence="1">The sequence shown here is derived from an EMBL/GenBank/DDBJ whole genome shotgun (WGS) entry which is preliminary data.</text>
</comment>
<proteinExistence type="predicted"/>
<evidence type="ECO:0000313" key="1">
    <source>
        <dbReference type="EMBL" id="MBW0510686.1"/>
    </source>
</evidence>
<sequence length="116" mass="13346">MKVVHKAGNINKNADGLSRWALPNPPEIPAYVLAKSEPQIPNEGINVTDVGKELFEEVRESCQKDWNCQVLLLYFTNISKRKTWRIPWMIYGKNNTIMEYSINFTVSHVIVLNTNL</sequence>
<organism evidence="1 2">
    <name type="scientific">Austropuccinia psidii MF-1</name>
    <dbReference type="NCBI Taxonomy" id="1389203"/>
    <lineage>
        <taxon>Eukaryota</taxon>
        <taxon>Fungi</taxon>
        <taxon>Dikarya</taxon>
        <taxon>Basidiomycota</taxon>
        <taxon>Pucciniomycotina</taxon>
        <taxon>Pucciniomycetes</taxon>
        <taxon>Pucciniales</taxon>
        <taxon>Sphaerophragmiaceae</taxon>
        <taxon>Austropuccinia</taxon>
    </lineage>
</organism>
<dbReference type="OrthoDB" id="2507171at2759"/>
<reference evidence="1" key="1">
    <citation type="submission" date="2021-03" db="EMBL/GenBank/DDBJ databases">
        <title>Draft genome sequence of rust myrtle Austropuccinia psidii MF-1, a brazilian biotype.</title>
        <authorList>
            <person name="Quecine M.C."/>
            <person name="Pachon D.M.R."/>
            <person name="Bonatelli M.L."/>
            <person name="Correr F.H."/>
            <person name="Franceschini L.M."/>
            <person name="Leite T.F."/>
            <person name="Margarido G.R.A."/>
            <person name="Almeida C.A."/>
            <person name="Ferrarezi J.A."/>
            <person name="Labate C.A."/>
        </authorList>
    </citation>
    <scope>NUCLEOTIDE SEQUENCE</scope>
    <source>
        <strain evidence="1">MF-1</strain>
    </source>
</reference>
<dbReference type="EMBL" id="AVOT02021711">
    <property type="protein sequence ID" value="MBW0510686.1"/>
    <property type="molecule type" value="Genomic_DNA"/>
</dbReference>
<keyword evidence="2" id="KW-1185">Reference proteome</keyword>